<feature type="non-terminal residue" evidence="9">
    <location>
        <position position="1"/>
    </location>
</feature>
<reference evidence="9" key="1">
    <citation type="submission" date="2023-10" db="EMBL/GenBank/DDBJ databases">
        <title>Genome assembly of Pristionchus species.</title>
        <authorList>
            <person name="Yoshida K."/>
            <person name="Sommer R.J."/>
        </authorList>
    </citation>
    <scope>NUCLEOTIDE SEQUENCE</scope>
    <source>
        <strain evidence="9">RS5133</strain>
    </source>
</reference>
<evidence type="ECO:0000259" key="8">
    <source>
        <dbReference type="PROSITE" id="PS50157"/>
    </source>
</evidence>
<keyword evidence="7" id="KW-1133">Transmembrane helix</keyword>
<feature type="region of interest" description="Disordered" evidence="6">
    <location>
        <begin position="678"/>
        <end position="709"/>
    </location>
</feature>
<feature type="compositionally biased region" description="Polar residues" evidence="6">
    <location>
        <begin position="404"/>
        <end position="427"/>
    </location>
</feature>
<comment type="caution">
    <text evidence="9">The sequence shown here is derived from an EMBL/GenBank/DDBJ whole genome shotgun (WGS) entry which is preliminary data.</text>
</comment>
<keyword evidence="3 5" id="KW-0863">Zinc-finger</keyword>
<keyword evidence="10" id="KW-1185">Reference proteome</keyword>
<evidence type="ECO:0000256" key="3">
    <source>
        <dbReference type="ARBA" id="ARBA00022771"/>
    </source>
</evidence>
<evidence type="ECO:0000313" key="9">
    <source>
        <dbReference type="EMBL" id="GMT14502.1"/>
    </source>
</evidence>
<dbReference type="PANTHER" id="PTHR24379">
    <property type="entry name" value="KRAB AND ZINC FINGER DOMAIN-CONTAINING"/>
    <property type="match status" value="1"/>
</dbReference>
<keyword evidence="2" id="KW-0677">Repeat</keyword>
<keyword evidence="4" id="KW-0862">Zinc</keyword>
<dbReference type="Gene3D" id="3.30.160.60">
    <property type="entry name" value="Classic Zinc Finger"/>
    <property type="match status" value="1"/>
</dbReference>
<accession>A0AAV5V8B8</accession>
<feature type="region of interest" description="Disordered" evidence="6">
    <location>
        <begin position="369"/>
        <end position="427"/>
    </location>
</feature>
<keyword evidence="7" id="KW-0812">Transmembrane</keyword>
<dbReference type="AlphaFoldDB" id="A0AAV5V8B8"/>
<feature type="domain" description="C2H2-type" evidence="8">
    <location>
        <begin position="348"/>
        <end position="376"/>
    </location>
</feature>
<feature type="domain" description="C2H2-type" evidence="8">
    <location>
        <begin position="432"/>
        <end position="456"/>
    </location>
</feature>
<dbReference type="PROSITE" id="PS00028">
    <property type="entry name" value="ZINC_FINGER_C2H2_1"/>
    <property type="match status" value="2"/>
</dbReference>
<sequence length="709" mass="80261">RHVPLLASSLFPLLSCLFHSLFFLSFIMAMRAPRIMQRKRPTPYYRNGPIEPGTSNQSGSNAVDDIDEVLDSSGCYIQDGVMIRIQDNMTTEERRILSEETVYEAAERFHAAAKERRSITVDDSAVFEENPQQPYTENRLPGIADEVESYPCRLCSDKVFLTGFGLEKHTKTLHKDHVIEVVRQIRIIGDEWRRRNLERTKMRERVQAAKYRQEALAMAAAREFRIGSNRNLRRWNPNMGDGSFHYVIPSNQLDIEPHGNTAGIIGSAGGPFEACTTCNVQINVSHPTALETHMRAHKRNEELRENMIDQMGEDAVARLTCYDCHLVFTDDKKLSAHAEAMHVRRRKFVCKWCGEVTSSVTELNEHKIDVHAMPPNGGPRPIPMMSSRKLLPPESKGGPEKNKSGTQEKNQQRPTTSSTNNADESHFSITRTSCPECDLPFNRPSLLLKHMLRVHSKYAFSASIDTKGLPSFSVQVDRGRVVWSCCRRDFNDRVSFSQHRQTHSITAVSEEELIPIGVPSSSSRIIRAETMPPAQQEVVISSENECKVELMDGSDEYPIDQSAIMDGTIEIHVPGGVKHDAMQYMLVVERGDNGEEQRRIVTIDPRENPEEMMRQHGIAMGGEVIESTSQESHSMEGANYIEDENGQIIMSSEQFEQFTMQYGDDLSNLHVLFVEDSDGNRIEDGNEETEVEREEDDTNALQHDILEPS</sequence>
<dbReference type="EMBL" id="BTSY01000002">
    <property type="protein sequence ID" value="GMT14502.1"/>
    <property type="molecule type" value="Genomic_DNA"/>
</dbReference>
<evidence type="ECO:0000256" key="7">
    <source>
        <dbReference type="SAM" id="Phobius"/>
    </source>
</evidence>
<dbReference type="GO" id="GO:0005634">
    <property type="term" value="C:nucleus"/>
    <property type="evidence" value="ECO:0007669"/>
    <property type="project" value="TreeGrafter"/>
</dbReference>
<evidence type="ECO:0000256" key="6">
    <source>
        <dbReference type="SAM" id="MobiDB-lite"/>
    </source>
</evidence>
<dbReference type="InterPro" id="IPR013087">
    <property type="entry name" value="Znf_C2H2_type"/>
</dbReference>
<organism evidence="9 10">
    <name type="scientific">Pristionchus fissidentatus</name>
    <dbReference type="NCBI Taxonomy" id="1538716"/>
    <lineage>
        <taxon>Eukaryota</taxon>
        <taxon>Metazoa</taxon>
        <taxon>Ecdysozoa</taxon>
        <taxon>Nematoda</taxon>
        <taxon>Chromadorea</taxon>
        <taxon>Rhabditida</taxon>
        <taxon>Rhabditina</taxon>
        <taxon>Diplogasteromorpha</taxon>
        <taxon>Diplogasteroidea</taxon>
        <taxon>Neodiplogasteridae</taxon>
        <taxon>Pristionchus</taxon>
    </lineage>
</organism>
<evidence type="ECO:0000313" key="10">
    <source>
        <dbReference type="Proteomes" id="UP001432322"/>
    </source>
</evidence>
<dbReference type="PANTHER" id="PTHR24379:SF127">
    <property type="entry name" value="BLOODY FINGERS-RELATED"/>
    <property type="match status" value="1"/>
</dbReference>
<dbReference type="PROSITE" id="PS50157">
    <property type="entry name" value="ZINC_FINGER_C2H2_2"/>
    <property type="match status" value="3"/>
</dbReference>
<dbReference type="GO" id="GO:0008270">
    <property type="term" value="F:zinc ion binding"/>
    <property type="evidence" value="ECO:0007669"/>
    <property type="project" value="UniProtKB-KW"/>
</dbReference>
<evidence type="ECO:0000256" key="4">
    <source>
        <dbReference type="ARBA" id="ARBA00022833"/>
    </source>
</evidence>
<gene>
    <name evidence="9" type="ORF">PFISCL1PPCAC_5799</name>
</gene>
<feature type="compositionally biased region" description="Acidic residues" evidence="6">
    <location>
        <begin position="685"/>
        <end position="698"/>
    </location>
</feature>
<evidence type="ECO:0000256" key="1">
    <source>
        <dbReference type="ARBA" id="ARBA00022723"/>
    </source>
</evidence>
<evidence type="ECO:0000256" key="2">
    <source>
        <dbReference type="ARBA" id="ARBA00022737"/>
    </source>
</evidence>
<feature type="region of interest" description="Disordered" evidence="6">
    <location>
        <begin position="40"/>
        <end position="61"/>
    </location>
</feature>
<dbReference type="SMART" id="SM00355">
    <property type="entry name" value="ZnF_C2H2"/>
    <property type="match status" value="6"/>
</dbReference>
<proteinExistence type="predicted"/>
<dbReference type="Pfam" id="PF00096">
    <property type="entry name" value="zf-C2H2"/>
    <property type="match status" value="1"/>
</dbReference>
<feature type="domain" description="C2H2-type" evidence="8">
    <location>
        <begin position="319"/>
        <end position="347"/>
    </location>
</feature>
<keyword evidence="1" id="KW-0479">Metal-binding</keyword>
<name>A0AAV5V8B8_9BILA</name>
<evidence type="ECO:0000256" key="5">
    <source>
        <dbReference type="PROSITE-ProRule" id="PRU00042"/>
    </source>
</evidence>
<dbReference type="GO" id="GO:0000977">
    <property type="term" value="F:RNA polymerase II transcription regulatory region sequence-specific DNA binding"/>
    <property type="evidence" value="ECO:0007669"/>
    <property type="project" value="TreeGrafter"/>
</dbReference>
<protein>
    <recommendedName>
        <fullName evidence="8">C2H2-type domain-containing protein</fullName>
    </recommendedName>
</protein>
<dbReference type="Proteomes" id="UP001432322">
    <property type="component" value="Unassembled WGS sequence"/>
</dbReference>
<dbReference type="GO" id="GO:0000981">
    <property type="term" value="F:DNA-binding transcription factor activity, RNA polymerase II-specific"/>
    <property type="evidence" value="ECO:0007669"/>
    <property type="project" value="TreeGrafter"/>
</dbReference>
<feature type="transmembrane region" description="Helical" evidence="7">
    <location>
        <begin position="6"/>
        <end position="30"/>
    </location>
</feature>
<keyword evidence="7" id="KW-0472">Membrane</keyword>